<gene>
    <name evidence="1" type="ORF">E4635_07295</name>
</gene>
<dbReference type="Proteomes" id="UP000297407">
    <property type="component" value="Unassembled WGS sequence"/>
</dbReference>
<dbReference type="AlphaFoldDB" id="A0A4Z0LA41"/>
<comment type="caution">
    <text evidence="1">The sequence shown here is derived from an EMBL/GenBank/DDBJ whole genome shotgun (WGS) entry which is preliminary data.</text>
</comment>
<evidence type="ECO:0000313" key="2">
    <source>
        <dbReference type="Proteomes" id="UP000297407"/>
    </source>
</evidence>
<proteinExistence type="predicted"/>
<dbReference type="OrthoDB" id="1435645at2"/>
<organism evidence="1 2">
    <name type="scientific">Flavobacterium humi</name>
    <dbReference type="NCBI Taxonomy" id="2562683"/>
    <lineage>
        <taxon>Bacteria</taxon>
        <taxon>Pseudomonadati</taxon>
        <taxon>Bacteroidota</taxon>
        <taxon>Flavobacteriia</taxon>
        <taxon>Flavobacteriales</taxon>
        <taxon>Flavobacteriaceae</taxon>
        <taxon>Flavobacterium</taxon>
    </lineage>
</organism>
<sequence>MLNKGLKDKESTRIDNVLKTLLPLVFVPEPLTGKSQSDIEGQLGLLGLTTKDIANFSPEALTAHLIACHLDWGHLEKFADFLLQFSHKTAFNVSEKGIYLYHYIQRESKSFSFEIHHKLTAATK</sequence>
<name>A0A4Z0LA41_9FLAO</name>
<protein>
    <submittedName>
        <fullName evidence="1">Uncharacterized protein</fullName>
    </submittedName>
</protein>
<dbReference type="RefSeq" id="WP_135525971.1">
    <property type="nucleotide sequence ID" value="NZ_SRLH01000003.1"/>
</dbReference>
<evidence type="ECO:0000313" key="1">
    <source>
        <dbReference type="EMBL" id="TGD58711.1"/>
    </source>
</evidence>
<keyword evidence="2" id="KW-1185">Reference proteome</keyword>
<dbReference type="EMBL" id="SRLH01000003">
    <property type="protein sequence ID" value="TGD58711.1"/>
    <property type="molecule type" value="Genomic_DNA"/>
</dbReference>
<reference evidence="1 2" key="1">
    <citation type="submission" date="2019-04" db="EMBL/GenBank/DDBJ databases">
        <title>Flavobacterium sp. strain DS2-A Genome sequencing and assembly.</title>
        <authorList>
            <person name="Kim I."/>
        </authorList>
    </citation>
    <scope>NUCLEOTIDE SEQUENCE [LARGE SCALE GENOMIC DNA]</scope>
    <source>
        <strain evidence="1 2">DS2-A</strain>
    </source>
</reference>
<accession>A0A4Z0LA41</accession>